<dbReference type="PROSITE" id="PS00448">
    <property type="entry name" value="CLOS_CELLULOSOME_RPT"/>
    <property type="match status" value="1"/>
</dbReference>
<evidence type="ECO:0000313" key="2">
    <source>
        <dbReference type="EMBL" id="QDU72531.1"/>
    </source>
</evidence>
<dbReference type="AlphaFoldDB" id="A0A518BZY9"/>
<proteinExistence type="predicted"/>
<feature type="signal peptide" evidence="1">
    <location>
        <begin position="1"/>
        <end position="24"/>
    </location>
</feature>
<dbReference type="Gene3D" id="1.10.1330.10">
    <property type="entry name" value="Dockerin domain"/>
    <property type="match status" value="1"/>
</dbReference>
<reference evidence="2 3" key="1">
    <citation type="submission" date="2019-02" db="EMBL/GenBank/DDBJ databases">
        <title>Deep-cultivation of Planctomycetes and their phenomic and genomic characterization uncovers novel biology.</title>
        <authorList>
            <person name="Wiegand S."/>
            <person name="Jogler M."/>
            <person name="Boedeker C."/>
            <person name="Pinto D."/>
            <person name="Vollmers J."/>
            <person name="Rivas-Marin E."/>
            <person name="Kohn T."/>
            <person name="Peeters S.H."/>
            <person name="Heuer A."/>
            <person name="Rast P."/>
            <person name="Oberbeckmann S."/>
            <person name="Bunk B."/>
            <person name="Jeske O."/>
            <person name="Meyerdierks A."/>
            <person name="Storesund J.E."/>
            <person name="Kallscheuer N."/>
            <person name="Luecker S."/>
            <person name="Lage O.M."/>
            <person name="Pohl T."/>
            <person name="Merkel B.J."/>
            <person name="Hornburger P."/>
            <person name="Mueller R.-W."/>
            <person name="Bruemmer F."/>
            <person name="Labrenz M."/>
            <person name="Spormann A.M."/>
            <person name="Op den Camp H."/>
            <person name="Overmann J."/>
            <person name="Amann R."/>
            <person name="Jetten M.S.M."/>
            <person name="Mascher T."/>
            <person name="Medema M.H."/>
            <person name="Devos D.P."/>
            <person name="Kaster A.-K."/>
            <person name="Ovreas L."/>
            <person name="Rohde M."/>
            <person name="Galperin M.Y."/>
            <person name="Jogler C."/>
        </authorList>
    </citation>
    <scope>NUCLEOTIDE SEQUENCE [LARGE SCALE GENOMIC DNA]</scope>
    <source>
        <strain evidence="2 3">Pan265</strain>
    </source>
</reference>
<dbReference type="SUPFAM" id="SSF63446">
    <property type="entry name" value="Type I dockerin domain"/>
    <property type="match status" value="1"/>
</dbReference>
<evidence type="ECO:0000313" key="3">
    <source>
        <dbReference type="Proteomes" id="UP000320386"/>
    </source>
</evidence>
<evidence type="ECO:0008006" key="4">
    <source>
        <dbReference type="Google" id="ProtNLM"/>
    </source>
</evidence>
<feature type="chain" id="PRO_5021811105" description="Dockerin domain-containing protein" evidence="1">
    <location>
        <begin position="25"/>
        <end position="585"/>
    </location>
</feature>
<dbReference type="RefSeq" id="WP_145446707.1">
    <property type="nucleotide sequence ID" value="NZ_CP036280.1"/>
</dbReference>
<accession>A0A518BZY9</accession>
<keyword evidence="1" id="KW-0732">Signal</keyword>
<name>A0A518BZY9_9BACT</name>
<dbReference type="InterPro" id="IPR002105">
    <property type="entry name" value="Dockerin_1_rpt"/>
</dbReference>
<dbReference type="OrthoDB" id="9765455at2"/>
<keyword evidence="3" id="KW-1185">Reference proteome</keyword>
<dbReference type="Proteomes" id="UP000320386">
    <property type="component" value="Chromosome"/>
</dbReference>
<evidence type="ECO:0000256" key="1">
    <source>
        <dbReference type="SAM" id="SignalP"/>
    </source>
</evidence>
<protein>
    <recommendedName>
        <fullName evidence="4">Dockerin domain-containing protein</fullName>
    </recommendedName>
</protein>
<organism evidence="2 3">
    <name type="scientific">Mucisphaera calidilacus</name>
    <dbReference type="NCBI Taxonomy" id="2527982"/>
    <lineage>
        <taxon>Bacteria</taxon>
        <taxon>Pseudomonadati</taxon>
        <taxon>Planctomycetota</taxon>
        <taxon>Phycisphaerae</taxon>
        <taxon>Phycisphaerales</taxon>
        <taxon>Phycisphaeraceae</taxon>
        <taxon>Mucisphaera</taxon>
    </lineage>
</organism>
<dbReference type="PROSITE" id="PS00018">
    <property type="entry name" value="EF_HAND_1"/>
    <property type="match status" value="1"/>
</dbReference>
<dbReference type="InterPro" id="IPR036439">
    <property type="entry name" value="Dockerin_dom_sf"/>
</dbReference>
<dbReference type="GO" id="GO:0000272">
    <property type="term" value="P:polysaccharide catabolic process"/>
    <property type="evidence" value="ECO:0007669"/>
    <property type="project" value="InterPro"/>
</dbReference>
<gene>
    <name evidence="2" type="ORF">Pan265_24000</name>
</gene>
<dbReference type="KEGG" id="mcad:Pan265_24000"/>
<sequence precursor="true">MRRTKLWACSLAAVSLGWGSSAWGLEAENVLVVYNSTDADSQAVYDYYLASRPGVLGFDINNPTVTGSTLSYTDYTDKLRDPIRDYLTMQGLEEQVSVITLTKGVPHRIDDMNSPGAGGLPPTAATLFDNGEATYASVDSELTLLWQDTGTVQEGGRTYADNAVINPYFGTGSSSRLMEFDRTGVTDAKDFTWGGSFHTMFDADTTQRADGGDILLTARLDGYTVDDVKGMIDRAQNPVFNSEHYTVVLDENAAGTLDDEGAGPGDYDRVGAAPFPFFYPAIEFDDNGPDFLIGEETDAFEGTVGTRVVEGPVAALFTYGGNHNGGSSDNRGFIETWSGQLVDGAIYNGLESYSARNFNGITNGYNDQGQLADWIAAGGTFGTGTVYEPFTFGIAENYYLFLRMAISGTLNPDNAYTWVEAAWAGIPYLSWQNMVLGDPLATLTITDVALGDVAGDFDLNALVDARDLDLLGLNLGDPAYDLDGDLDADADDISFWVRDLYGSELGDANLDFAVDLLDLSVLASNFDLAEGATWSDGDFNGDGAVDLLDLSLLASGFGYGADVPAPAPEPAAGLLLLVPALLRRR</sequence>
<dbReference type="InterPro" id="IPR018247">
    <property type="entry name" value="EF_Hand_1_Ca_BS"/>
</dbReference>
<dbReference type="EMBL" id="CP036280">
    <property type="protein sequence ID" value="QDU72531.1"/>
    <property type="molecule type" value="Genomic_DNA"/>
</dbReference>
<dbReference type="GO" id="GO:0004553">
    <property type="term" value="F:hydrolase activity, hydrolyzing O-glycosyl compounds"/>
    <property type="evidence" value="ECO:0007669"/>
    <property type="project" value="InterPro"/>
</dbReference>